<dbReference type="AlphaFoldDB" id="A0A7J0D1I4"/>
<reference evidence="1 2" key="1">
    <citation type="submission" date="2020-05" db="EMBL/GenBank/DDBJ databases">
        <title>Whole genome shotgun sequence of Streptomyces microflavus NBRC 13062.</title>
        <authorList>
            <person name="Komaki H."/>
            <person name="Tamura T."/>
        </authorList>
    </citation>
    <scope>NUCLEOTIDE SEQUENCE [LARGE SCALE GENOMIC DNA]</scope>
    <source>
        <strain evidence="1 2">NBRC 13062</strain>
    </source>
</reference>
<gene>
    <name evidence="1" type="ORF">Smic_71140</name>
</gene>
<evidence type="ECO:0000313" key="2">
    <source>
        <dbReference type="Proteomes" id="UP000498740"/>
    </source>
</evidence>
<dbReference type="EMBL" id="BLWD01000001">
    <property type="protein sequence ID" value="GFN08558.1"/>
    <property type="molecule type" value="Genomic_DNA"/>
</dbReference>
<organism evidence="1 2">
    <name type="scientific">Streptomyces microflavus</name>
    <name type="common">Streptomyces lipmanii</name>
    <dbReference type="NCBI Taxonomy" id="1919"/>
    <lineage>
        <taxon>Bacteria</taxon>
        <taxon>Bacillati</taxon>
        <taxon>Actinomycetota</taxon>
        <taxon>Actinomycetes</taxon>
        <taxon>Kitasatosporales</taxon>
        <taxon>Streptomycetaceae</taxon>
        <taxon>Streptomyces</taxon>
    </lineage>
</organism>
<accession>A0A7J0D1I4</accession>
<evidence type="ECO:0000313" key="1">
    <source>
        <dbReference type="EMBL" id="GFN08558.1"/>
    </source>
</evidence>
<protein>
    <submittedName>
        <fullName evidence="1">Uncharacterized protein</fullName>
    </submittedName>
</protein>
<comment type="caution">
    <text evidence="1">The sequence shown here is derived from an EMBL/GenBank/DDBJ whole genome shotgun (WGS) entry which is preliminary data.</text>
</comment>
<proteinExistence type="predicted"/>
<sequence length="137" mass="14692">MRQVLVDAGDEAEHLAQRALADLDDRTDGRTVLVEHPVLVRHLDQLGLLVHHQDRLVEERATGDGLLTGGLLGDLLVRGGLLRGGLLGGDPRGGRCLLPVGRMRVLGPAGAVPVAQQLGCAMRIREPARGYVRLRGH</sequence>
<name>A0A7J0D1I4_STRMI</name>
<dbReference type="Proteomes" id="UP000498740">
    <property type="component" value="Unassembled WGS sequence"/>
</dbReference>